<keyword evidence="1" id="KW-1133">Transmembrane helix</keyword>
<accession>A0ABV5J2A7</accession>
<proteinExistence type="predicted"/>
<keyword evidence="3" id="KW-1185">Reference proteome</keyword>
<keyword evidence="1" id="KW-0812">Transmembrane</keyword>
<protein>
    <submittedName>
        <fullName evidence="2">FixH family protein</fullName>
    </submittedName>
</protein>
<gene>
    <name evidence="2" type="ORF">ACFFUR_00825</name>
</gene>
<name>A0ABV5J2A7_9BACT</name>
<sequence length="141" mass="16427">MNWGKGLILVFIAFGAMMATMVTICVKQDDIHLVTQQYYEEEIKYQEHIQKVANAAELGQEVIWFDANTKKLGLELENGAEGTLWLFRPSDARMDHKIPVKFSEKSPLELDLKDLKSGYWRVKLTWKNDGKEYFQEKKINL</sequence>
<evidence type="ECO:0000313" key="2">
    <source>
        <dbReference type="EMBL" id="MFB9210335.1"/>
    </source>
</evidence>
<organism evidence="2 3">
    <name type="scientific">Echinicola jeungdonensis</name>
    <dbReference type="NCBI Taxonomy" id="709343"/>
    <lineage>
        <taxon>Bacteria</taxon>
        <taxon>Pseudomonadati</taxon>
        <taxon>Bacteroidota</taxon>
        <taxon>Cytophagia</taxon>
        <taxon>Cytophagales</taxon>
        <taxon>Cyclobacteriaceae</taxon>
        <taxon>Echinicola</taxon>
    </lineage>
</organism>
<dbReference type="Proteomes" id="UP001589654">
    <property type="component" value="Unassembled WGS sequence"/>
</dbReference>
<evidence type="ECO:0000313" key="3">
    <source>
        <dbReference type="Proteomes" id="UP001589654"/>
    </source>
</evidence>
<reference evidence="2 3" key="1">
    <citation type="submission" date="2024-09" db="EMBL/GenBank/DDBJ databases">
        <authorList>
            <person name="Sun Q."/>
            <person name="Mori K."/>
        </authorList>
    </citation>
    <scope>NUCLEOTIDE SEQUENCE [LARGE SCALE GENOMIC DNA]</scope>
    <source>
        <strain evidence="2 3">CECT 7682</strain>
    </source>
</reference>
<dbReference type="RefSeq" id="WP_290246200.1">
    <property type="nucleotide sequence ID" value="NZ_JAUFQT010000001.1"/>
</dbReference>
<keyword evidence="1" id="KW-0472">Membrane</keyword>
<feature type="transmembrane region" description="Helical" evidence="1">
    <location>
        <begin position="6"/>
        <end position="26"/>
    </location>
</feature>
<dbReference type="InterPro" id="IPR008620">
    <property type="entry name" value="FixH"/>
</dbReference>
<comment type="caution">
    <text evidence="2">The sequence shown here is derived from an EMBL/GenBank/DDBJ whole genome shotgun (WGS) entry which is preliminary data.</text>
</comment>
<dbReference type="EMBL" id="JBHMEW010000007">
    <property type="protein sequence ID" value="MFB9210335.1"/>
    <property type="molecule type" value="Genomic_DNA"/>
</dbReference>
<evidence type="ECO:0000256" key="1">
    <source>
        <dbReference type="SAM" id="Phobius"/>
    </source>
</evidence>
<dbReference type="Pfam" id="PF05751">
    <property type="entry name" value="FixH"/>
    <property type="match status" value="1"/>
</dbReference>